<gene>
    <name evidence="1" type="ORF">H8E80_01615</name>
</gene>
<dbReference type="Pfam" id="PF03683">
    <property type="entry name" value="UPF0175"/>
    <property type="match status" value="1"/>
</dbReference>
<proteinExistence type="predicted"/>
<accession>A0A8J6T5X5</accession>
<dbReference type="AlphaFoldDB" id="A0A8J6T5X5"/>
<evidence type="ECO:0000313" key="1">
    <source>
        <dbReference type="EMBL" id="MBC8198732.1"/>
    </source>
</evidence>
<evidence type="ECO:0000313" key="2">
    <source>
        <dbReference type="Proteomes" id="UP000603545"/>
    </source>
</evidence>
<organism evidence="1 2">
    <name type="scientific">Candidatus Desulfaltia bathyphila</name>
    <dbReference type="NCBI Taxonomy" id="2841697"/>
    <lineage>
        <taxon>Bacteria</taxon>
        <taxon>Pseudomonadati</taxon>
        <taxon>Thermodesulfobacteriota</taxon>
        <taxon>Desulfobacteria</taxon>
        <taxon>Desulfobacterales</taxon>
        <taxon>Desulfobacterales incertae sedis</taxon>
        <taxon>Candidatus Desulfaltia</taxon>
    </lineage>
</organism>
<reference evidence="1 2" key="1">
    <citation type="submission" date="2020-08" db="EMBL/GenBank/DDBJ databases">
        <title>Bridging the membrane lipid divide: bacteria of the FCB group superphylum have the potential to synthesize archaeal ether lipids.</title>
        <authorList>
            <person name="Villanueva L."/>
            <person name="Von Meijenfeldt F.A.B."/>
            <person name="Westbye A.B."/>
            <person name="Yadav S."/>
            <person name="Hopmans E.C."/>
            <person name="Dutilh B.E."/>
            <person name="Sinninghe Damste J.S."/>
        </authorList>
    </citation>
    <scope>NUCLEOTIDE SEQUENCE [LARGE SCALE GENOMIC DNA]</scope>
    <source>
        <strain evidence="1">NIOZ-UU82</strain>
    </source>
</reference>
<dbReference type="InterPro" id="IPR005368">
    <property type="entry name" value="UPF0175"/>
</dbReference>
<comment type="caution">
    <text evidence="1">The sequence shown here is derived from an EMBL/GenBank/DDBJ whole genome shotgun (WGS) entry which is preliminary data.</text>
</comment>
<dbReference type="EMBL" id="JACNLL010000023">
    <property type="protein sequence ID" value="MBC8198732.1"/>
    <property type="molecule type" value="Genomic_DNA"/>
</dbReference>
<dbReference type="Proteomes" id="UP000603545">
    <property type="component" value="Unassembled WGS sequence"/>
</dbReference>
<sequence>MAKATVEIPDDRFFQLDEYKDRLGELLLLGLAQIKIHESLYLYKQGLVSFGRASELAGITQHELMRHAKANGIQARWSEKMVEEELR</sequence>
<name>A0A8J6T5X5_9BACT</name>
<protein>
    <submittedName>
        <fullName evidence="1">UPF0175 family protein</fullName>
    </submittedName>
</protein>